<feature type="compositionally biased region" description="Basic and acidic residues" evidence="1">
    <location>
        <begin position="160"/>
        <end position="169"/>
    </location>
</feature>
<dbReference type="Proteomes" id="UP000825935">
    <property type="component" value="Chromosome 17"/>
</dbReference>
<feature type="region of interest" description="Disordered" evidence="1">
    <location>
        <begin position="27"/>
        <end position="52"/>
    </location>
</feature>
<evidence type="ECO:0000256" key="1">
    <source>
        <dbReference type="SAM" id="MobiDB-lite"/>
    </source>
</evidence>
<dbReference type="Pfam" id="PF15365">
    <property type="entry name" value="PNRC"/>
    <property type="match status" value="1"/>
</dbReference>
<accession>A0A8T2SW96</accession>
<dbReference type="AlphaFoldDB" id="A0A8T2SW96"/>
<name>A0A8T2SW96_CERRI</name>
<feature type="compositionally biased region" description="Polar residues" evidence="1">
    <location>
        <begin position="84"/>
        <end position="93"/>
    </location>
</feature>
<feature type="region of interest" description="Disordered" evidence="1">
    <location>
        <begin position="123"/>
        <end position="174"/>
    </location>
</feature>
<sequence length="420" mass="46381">MATTFLPVDCSSYSLFSQNMQFSKDKYEVGTLPHPSVTPDETRSSSPGDGLLQAPLMNAQAWLLSKQSSGANASRSPLPHKSRSTNMATSKSASALLPTPIGSAPRESSLDARLPFRVVQGNVSGLHNKNNSTKDLLDEKGGPRKKTIRKPNGFLNNSSHTDHCKDKSVPKQRRSKFVFKRGTNSHEKVKDADERSSNLHNCVVLKERADKERVDKERTKNVNTKDFSSVTILRRPKTEEAAIELFRKFFESDSKKNSKVADHQLSESYSDIENQFSEEGYSDLEISEAKAISSTPFERTIYFQSIERATEASGVFSSITTGVSVAEVEKDLATSPVHGRKKFAHGMCEDLPSWERWAGPSYINSPPPCALPVPCFSKKCSKTPVNGQSFGPISSWQHSVNFKMDAGVFASNDLNHIFGP</sequence>
<keyword evidence="3" id="KW-1185">Reference proteome</keyword>
<reference evidence="2" key="1">
    <citation type="submission" date="2021-08" db="EMBL/GenBank/DDBJ databases">
        <title>WGS assembly of Ceratopteris richardii.</title>
        <authorList>
            <person name="Marchant D.B."/>
            <person name="Chen G."/>
            <person name="Jenkins J."/>
            <person name="Shu S."/>
            <person name="Leebens-Mack J."/>
            <person name="Grimwood J."/>
            <person name="Schmutz J."/>
            <person name="Soltis P."/>
            <person name="Soltis D."/>
            <person name="Chen Z.-H."/>
        </authorList>
    </citation>
    <scope>NUCLEOTIDE SEQUENCE</scope>
    <source>
        <strain evidence="2">Whitten #5841</strain>
        <tissue evidence="2">Leaf</tissue>
    </source>
</reference>
<evidence type="ECO:0000313" key="2">
    <source>
        <dbReference type="EMBL" id="KAH7372716.1"/>
    </source>
</evidence>
<feature type="region of interest" description="Disordered" evidence="1">
    <location>
        <begin position="67"/>
        <end position="108"/>
    </location>
</feature>
<gene>
    <name evidence="2" type="ORF">KP509_17G017700</name>
</gene>
<dbReference type="EMBL" id="CM035422">
    <property type="protein sequence ID" value="KAH7372716.1"/>
    <property type="molecule type" value="Genomic_DNA"/>
</dbReference>
<proteinExistence type="predicted"/>
<dbReference type="GO" id="GO:0016071">
    <property type="term" value="P:mRNA metabolic process"/>
    <property type="evidence" value="ECO:0007669"/>
    <property type="project" value="UniProtKB-ARBA"/>
</dbReference>
<evidence type="ECO:0000313" key="3">
    <source>
        <dbReference type="Proteomes" id="UP000825935"/>
    </source>
</evidence>
<organism evidence="2 3">
    <name type="scientific">Ceratopteris richardii</name>
    <name type="common">Triangle waterfern</name>
    <dbReference type="NCBI Taxonomy" id="49495"/>
    <lineage>
        <taxon>Eukaryota</taxon>
        <taxon>Viridiplantae</taxon>
        <taxon>Streptophyta</taxon>
        <taxon>Embryophyta</taxon>
        <taxon>Tracheophyta</taxon>
        <taxon>Polypodiopsida</taxon>
        <taxon>Polypodiidae</taxon>
        <taxon>Polypodiales</taxon>
        <taxon>Pteridineae</taxon>
        <taxon>Pteridaceae</taxon>
        <taxon>Parkerioideae</taxon>
        <taxon>Ceratopteris</taxon>
    </lineage>
</organism>
<comment type="caution">
    <text evidence="2">The sequence shown here is derived from an EMBL/GenBank/DDBJ whole genome shotgun (WGS) entry which is preliminary data.</text>
</comment>
<feature type="compositionally biased region" description="Polar residues" evidence="1">
    <location>
        <begin position="123"/>
        <end position="134"/>
    </location>
</feature>
<dbReference type="InterPro" id="IPR028322">
    <property type="entry name" value="PNRC-like_rgn"/>
</dbReference>
<protein>
    <submittedName>
        <fullName evidence="2">Uncharacterized protein</fullName>
    </submittedName>
</protein>